<dbReference type="GO" id="GO:0005886">
    <property type="term" value="C:plasma membrane"/>
    <property type="evidence" value="ECO:0007669"/>
    <property type="project" value="UniProtKB-SubCell"/>
</dbReference>
<evidence type="ECO:0000256" key="5">
    <source>
        <dbReference type="ARBA" id="ARBA00023136"/>
    </source>
</evidence>
<dbReference type="Pfam" id="PF02706">
    <property type="entry name" value="Wzz"/>
    <property type="match status" value="1"/>
</dbReference>
<name>Q1ITA8_KORVE</name>
<dbReference type="PANTHER" id="PTHR32309">
    <property type="entry name" value="TYROSINE-PROTEIN KINASE"/>
    <property type="match status" value="1"/>
</dbReference>
<feature type="domain" description="Polysaccharide chain length determinant N-terminal" evidence="7">
    <location>
        <begin position="30"/>
        <end position="120"/>
    </location>
</feature>
<dbReference type="EMBL" id="CP000360">
    <property type="protein sequence ID" value="ABF39892.1"/>
    <property type="molecule type" value="Genomic_DNA"/>
</dbReference>
<evidence type="ECO:0000256" key="1">
    <source>
        <dbReference type="ARBA" id="ARBA00004651"/>
    </source>
</evidence>
<keyword evidence="4 6" id="KW-1133">Transmembrane helix</keyword>
<evidence type="ECO:0000256" key="4">
    <source>
        <dbReference type="ARBA" id="ARBA00022989"/>
    </source>
</evidence>
<evidence type="ECO:0000259" key="7">
    <source>
        <dbReference type="Pfam" id="PF02706"/>
    </source>
</evidence>
<feature type="transmembrane region" description="Helical" evidence="6">
    <location>
        <begin position="364"/>
        <end position="383"/>
    </location>
</feature>
<keyword evidence="5 6" id="KW-0472">Membrane</keyword>
<dbReference type="STRING" id="204669.Acid345_0889"/>
<dbReference type="Proteomes" id="UP000002432">
    <property type="component" value="Chromosome"/>
</dbReference>
<keyword evidence="2" id="KW-1003">Cell membrane</keyword>
<dbReference type="AlphaFoldDB" id="Q1ITA8"/>
<evidence type="ECO:0000256" key="2">
    <source>
        <dbReference type="ARBA" id="ARBA00022475"/>
    </source>
</evidence>
<dbReference type="PANTHER" id="PTHR32309:SF13">
    <property type="entry name" value="FERRIC ENTEROBACTIN TRANSPORT PROTEIN FEPE"/>
    <property type="match status" value="1"/>
</dbReference>
<accession>Q1ITA8</accession>
<proteinExistence type="predicted"/>
<sequence>MPSDDRLAASVDVTNAVRVSSRLDRLAIGWERRGAIVKAAVIGVIVSTTLAFVIPKQYESTARIMPPEGGMSSAIMAALASRALPGNLGAIAGSLFGFQSTSTVFVNLLQSRSVTERVVDRFDLQKVYRSRYKQDALKKLHRRTEIAEDRKTGIITITVADTDRRRARDMAQTYLDELNSLVTRVNSSAAGREREFIAQRLVTVKRDLDDAERQLSVFSTKNATLDVKEQTRAMVEATAKLEGELIIARSELSSLDQIYGPENVRVRAGRARVGQLEHELKNATGSGVPSDITESTPYPPLRALPTLGVQWADLYRRVKLQETVFELLTQEYELARIEEAKAIPSISVIDPPNWPERKSFPPRLVIMLVGTLLSVLGTFFVIVRKAEWRAVPEEDPKKLLFRAVMLDLKEDSPQWLSKKTVHHNGHEL</sequence>
<dbReference type="EnsemblBacteria" id="ABF39892">
    <property type="protein sequence ID" value="ABF39892"/>
    <property type="gene ID" value="Acid345_0889"/>
</dbReference>
<keyword evidence="9" id="KW-1185">Reference proteome</keyword>
<protein>
    <submittedName>
        <fullName evidence="8">Lipopolysaccharide biosynthesis</fullName>
    </submittedName>
</protein>
<evidence type="ECO:0000313" key="9">
    <source>
        <dbReference type="Proteomes" id="UP000002432"/>
    </source>
</evidence>
<organism evidence="8 9">
    <name type="scientific">Koribacter versatilis (strain Ellin345)</name>
    <dbReference type="NCBI Taxonomy" id="204669"/>
    <lineage>
        <taxon>Bacteria</taxon>
        <taxon>Pseudomonadati</taxon>
        <taxon>Acidobacteriota</taxon>
        <taxon>Terriglobia</taxon>
        <taxon>Terriglobales</taxon>
        <taxon>Candidatus Korobacteraceae</taxon>
        <taxon>Candidatus Korobacter</taxon>
    </lineage>
</organism>
<comment type="subcellular location">
    <subcellularLocation>
        <location evidence="1">Cell membrane</location>
        <topology evidence="1">Multi-pass membrane protein</topology>
    </subcellularLocation>
</comment>
<dbReference type="RefSeq" id="WP_011521694.1">
    <property type="nucleotide sequence ID" value="NC_008009.1"/>
</dbReference>
<dbReference type="OrthoDB" id="8884120at2"/>
<dbReference type="GO" id="GO:0004713">
    <property type="term" value="F:protein tyrosine kinase activity"/>
    <property type="evidence" value="ECO:0007669"/>
    <property type="project" value="TreeGrafter"/>
</dbReference>
<evidence type="ECO:0000256" key="6">
    <source>
        <dbReference type="SAM" id="Phobius"/>
    </source>
</evidence>
<dbReference type="KEGG" id="aba:Acid345_0889"/>
<dbReference type="InterPro" id="IPR003856">
    <property type="entry name" value="LPS_length_determ_N"/>
</dbReference>
<reference evidence="8 9" key="1">
    <citation type="journal article" date="2009" name="Appl. Environ. Microbiol.">
        <title>Three genomes from the phylum Acidobacteria provide insight into the lifestyles of these microorganisms in soils.</title>
        <authorList>
            <person name="Ward N.L."/>
            <person name="Challacombe J.F."/>
            <person name="Janssen P.H."/>
            <person name="Henrissat B."/>
            <person name="Coutinho P.M."/>
            <person name="Wu M."/>
            <person name="Xie G."/>
            <person name="Haft D.H."/>
            <person name="Sait M."/>
            <person name="Badger J."/>
            <person name="Barabote R.D."/>
            <person name="Bradley B."/>
            <person name="Brettin T.S."/>
            <person name="Brinkac L.M."/>
            <person name="Bruce D."/>
            <person name="Creasy T."/>
            <person name="Daugherty S.C."/>
            <person name="Davidsen T.M."/>
            <person name="DeBoy R.T."/>
            <person name="Detter J.C."/>
            <person name="Dodson R.J."/>
            <person name="Durkin A.S."/>
            <person name="Ganapathy A."/>
            <person name="Gwinn-Giglio M."/>
            <person name="Han C.S."/>
            <person name="Khouri H."/>
            <person name="Kiss H."/>
            <person name="Kothari S.P."/>
            <person name="Madupu R."/>
            <person name="Nelson K.E."/>
            <person name="Nelson W.C."/>
            <person name="Paulsen I."/>
            <person name="Penn K."/>
            <person name="Ren Q."/>
            <person name="Rosovitz M.J."/>
            <person name="Selengut J.D."/>
            <person name="Shrivastava S."/>
            <person name="Sullivan S.A."/>
            <person name="Tapia R."/>
            <person name="Thompson L.S."/>
            <person name="Watkins K.L."/>
            <person name="Yang Q."/>
            <person name="Yu C."/>
            <person name="Zafar N."/>
            <person name="Zhou L."/>
            <person name="Kuske C.R."/>
        </authorList>
    </citation>
    <scope>NUCLEOTIDE SEQUENCE [LARGE SCALE GENOMIC DNA]</scope>
    <source>
        <strain evidence="8 9">Ellin345</strain>
    </source>
</reference>
<gene>
    <name evidence="8" type="ordered locus">Acid345_0889</name>
</gene>
<dbReference type="HOGENOM" id="CLU_051175_1_0_0"/>
<dbReference type="eggNOG" id="COG3206">
    <property type="taxonomic scope" value="Bacteria"/>
</dbReference>
<evidence type="ECO:0000313" key="8">
    <source>
        <dbReference type="EMBL" id="ABF39892.1"/>
    </source>
</evidence>
<evidence type="ECO:0000256" key="3">
    <source>
        <dbReference type="ARBA" id="ARBA00022692"/>
    </source>
</evidence>
<dbReference type="InterPro" id="IPR050445">
    <property type="entry name" value="Bact_polysacc_biosynth/exp"/>
</dbReference>
<keyword evidence="3 6" id="KW-0812">Transmembrane</keyword>